<evidence type="ECO:0000313" key="2">
    <source>
        <dbReference type="EMBL" id="MDT0568864.1"/>
    </source>
</evidence>
<keyword evidence="3" id="KW-1185">Reference proteome</keyword>
<reference evidence="2" key="1">
    <citation type="submission" date="2024-05" db="EMBL/GenBank/DDBJ databases">
        <title>30 novel species of actinomycetes from the DSMZ collection.</title>
        <authorList>
            <person name="Nouioui I."/>
        </authorList>
    </citation>
    <scope>NUCLEOTIDE SEQUENCE</scope>
    <source>
        <strain evidence="2">DSM 3412</strain>
    </source>
</reference>
<dbReference type="EMBL" id="JAVRFJ010000012">
    <property type="protein sequence ID" value="MDT0568864.1"/>
    <property type="molecule type" value="Genomic_DNA"/>
</dbReference>
<protein>
    <submittedName>
        <fullName evidence="2">Uncharacterized protein</fullName>
    </submittedName>
</protein>
<keyword evidence="1" id="KW-0175">Coiled coil</keyword>
<organism evidence="2 3">
    <name type="scientific">Streptomyces gottesmaniae</name>
    <dbReference type="NCBI Taxonomy" id="3075518"/>
    <lineage>
        <taxon>Bacteria</taxon>
        <taxon>Bacillati</taxon>
        <taxon>Actinomycetota</taxon>
        <taxon>Actinomycetes</taxon>
        <taxon>Kitasatosporales</taxon>
        <taxon>Streptomycetaceae</taxon>
        <taxon>Streptomyces</taxon>
    </lineage>
</organism>
<evidence type="ECO:0000256" key="1">
    <source>
        <dbReference type="SAM" id="Coils"/>
    </source>
</evidence>
<accession>A0ABU2YXV7</accession>
<sequence length="49" mass="5621">MSLTDSWLRQLTRERRRLADAEAARADALQKIARLEKKIANDKQRGRGG</sequence>
<dbReference type="Proteomes" id="UP001180737">
    <property type="component" value="Unassembled WGS sequence"/>
</dbReference>
<dbReference type="RefSeq" id="WP_157856633.1">
    <property type="nucleotide sequence ID" value="NZ_JAVRFJ010000012.1"/>
</dbReference>
<gene>
    <name evidence="2" type="ORF">RM704_15535</name>
</gene>
<comment type="caution">
    <text evidence="2">The sequence shown here is derived from an EMBL/GenBank/DDBJ whole genome shotgun (WGS) entry which is preliminary data.</text>
</comment>
<feature type="coiled-coil region" evidence="1">
    <location>
        <begin position="11"/>
        <end position="45"/>
    </location>
</feature>
<proteinExistence type="predicted"/>
<name>A0ABU2YXV7_9ACTN</name>
<evidence type="ECO:0000313" key="3">
    <source>
        <dbReference type="Proteomes" id="UP001180737"/>
    </source>
</evidence>